<organism evidence="1 2">
    <name type="scientific">Cylindrospermum stagnale PCC 7417</name>
    <dbReference type="NCBI Taxonomy" id="56107"/>
    <lineage>
        <taxon>Bacteria</taxon>
        <taxon>Bacillati</taxon>
        <taxon>Cyanobacteriota</taxon>
        <taxon>Cyanophyceae</taxon>
        <taxon>Nostocales</taxon>
        <taxon>Nostocaceae</taxon>
        <taxon>Cylindrospermum</taxon>
    </lineage>
</organism>
<gene>
    <name evidence="1" type="ORF">Cylst_4529</name>
</gene>
<sequence>MNTKAIAFAFVLGISTFLSTWQQPAQGARGTEITSGDKNTAFINFQHLAQNDDGGDNGGD</sequence>
<evidence type="ECO:0000313" key="2">
    <source>
        <dbReference type="Proteomes" id="UP000010475"/>
    </source>
</evidence>
<dbReference type="EMBL" id="CP003642">
    <property type="protein sequence ID" value="AFZ26607.1"/>
    <property type="molecule type" value="Genomic_DNA"/>
</dbReference>
<proteinExistence type="predicted"/>
<dbReference type="AlphaFoldDB" id="K9X4N7"/>
<dbReference type="Proteomes" id="UP000010475">
    <property type="component" value="Chromosome"/>
</dbReference>
<dbReference type="HOGENOM" id="CLU_2933695_0_0_3"/>
<protein>
    <submittedName>
        <fullName evidence="1">Uncharacterized protein</fullName>
    </submittedName>
</protein>
<dbReference type="KEGG" id="csg:Cylst_4529"/>
<dbReference type="RefSeq" id="WP_015209847.1">
    <property type="nucleotide sequence ID" value="NC_019757.1"/>
</dbReference>
<keyword evidence="2" id="KW-1185">Reference proteome</keyword>
<evidence type="ECO:0000313" key="1">
    <source>
        <dbReference type="EMBL" id="AFZ26607.1"/>
    </source>
</evidence>
<reference evidence="1 2" key="1">
    <citation type="submission" date="2012-06" db="EMBL/GenBank/DDBJ databases">
        <title>Finished chromosome of genome of Cylindrospermum stagnale PCC 7417.</title>
        <authorList>
            <consortium name="US DOE Joint Genome Institute"/>
            <person name="Gugger M."/>
            <person name="Coursin T."/>
            <person name="Rippka R."/>
            <person name="Tandeau De Marsac N."/>
            <person name="Huntemann M."/>
            <person name="Wei C.-L."/>
            <person name="Han J."/>
            <person name="Detter J.C."/>
            <person name="Han C."/>
            <person name="Tapia R."/>
            <person name="Chen A."/>
            <person name="Kyrpides N."/>
            <person name="Mavromatis K."/>
            <person name="Markowitz V."/>
            <person name="Szeto E."/>
            <person name="Ivanova N."/>
            <person name="Pagani I."/>
            <person name="Pati A."/>
            <person name="Goodwin L."/>
            <person name="Nordberg H.P."/>
            <person name="Cantor M.N."/>
            <person name="Hua S.X."/>
            <person name="Woyke T."/>
            <person name="Kerfeld C.A."/>
        </authorList>
    </citation>
    <scope>NUCLEOTIDE SEQUENCE [LARGE SCALE GENOMIC DNA]</scope>
    <source>
        <strain evidence="1 2">PCC 7417</strain>
    </source>
</reference>
<accession>K9X4N7</accession>
<name>K9X4N7_9NOST</name>